<sequence length="678" mass="77214">MGDVLTRLYNHLLLPFSDLVCLFVDDLGGIAKVIERLRSWLHLDQQVALTGNQPWLLLVVSKDLTVNEQIKVRELVRTRKGVERRFRGYQIFNVTETVRQTRATKKCQNSPWNRIQAKIWSLSSISYRKREGLLFSVRHLSSFVRYAVDRFVDPGKGPLEVVAASRLKTPVAVDLKMHLMTFLKTMRNTEAVINWGIPIIASSFVLDHYPPGMHQFNPQPVFTTLYRRTCERIYDEWPRQEVTLPLPASFLDLLEHHFIEQYRQLRRAKSAAELHKNNLSGYCIEYSVQAPLWPHDLRKLREGIWSTDKKLMEVLSENLRSLREGLTTTEDTSACIFTTYNGVGQRSADTDYHVLTPRGGPGQIPLWEIIRCSTAAPCYFKPRQIDGVGTFQDGGLAFNNPAAIAVQEACALGAEPSIIVSLGTGVVKARSPLQASTRRFFQDSFPMRIFRAFWQGSSSHRAWQQLLRHTRSDSQSNLFRFDIEFEGQVPALDDVSEMQNMAKLAREEILHSPSLEPLVNRIRAELFFFELSVDAPFRFHNGVYLCAGRILCRLQPGTPEFDTFMCQLGQSSASLHVAHQRIIEGVWGSPGTNTQEQFHQEVSFQIKSRDQPFPICLATGDYHCHISGSPFTLEVLSEQQKLNATFGTADHRKRPIEGDEEKPHKAGSNSGKRRRTCS</sequence>
<dbReference type="GO" id="GO:0016740">
    <property type="term" value="F:transferase activity"/>
    <property type="evidence" value="ECO:0007669"/>
    <property type="project" value="UniProtKB-KW"/>
</dbReference>
<dbReference type="GO" id="GO:0016787">
    <property type="term" value="F:hydrolase activity"/>
    <property type="evidence" value="ECO:0007669"/>
    <property type="project" value="UniProtKB-KW"/>
</dbReference>
<evidence type="ECO:0000256" key="1">
    <source>
        <dbReference type="ARBA" id="ARBA00023098"/>
    </source>
</evidence>
<keyword evidence="5" id="KW-1185">Reference proteome</keyword>
<name>A0ABR1RJU4_9PEZI</name>
<proteinExistence type="predicted"/>
<dbReference type="Pfam" id="PF01734">
    <property type="entry name" value="Patatin"/>
    <property type="match status" value="1"/>
</dbReference>
<comment type="caution">
    <text evidence="4">The sequence shown here is derived from an EMBL/GenBank/DDBJ whole genome shotgun (WGS) entry which is preliminary data.</text>
</comment>
<evidence type="ECO:0000259" key="3">
    <source>
        <dbReference type="Pfam" id="PF01734"/>
    </source>
</evidence>
<keyword evidence="4" id="KW-0378">Hydrolase</keyword>
<feature type="region of interest" description="Disordered" evidence="2">
    <location>
        <begin position="645"/>
        <end position="678"/>
    </location>
</feature>
<dbReference type="PANTHER" id="PTHR24185">
    <property type="entry name" value="CALCIUM-INDEPENDENT PHOSPHOLIPASE A2-GAMMA"/>
    <property type="match status" value="1"/>
</dbReference>
<evidence type="ECO:0000313" key="4">
    <source>
        <dbReference type="EMBL" id="KAK8013547.1"/>
    </source>
</evidence>
<keyword evidence="4" id="KW-0808">Transferase</keyword>
<dbReference type="SUPFAM" id="SSF52151">
    <property type="entry name" value="FabD/lysophospholipase-like"/>
    <property type="match status" value="1"/>
</dbReference>
<dbReference type="PANTHER" id="PTHR24185:SF8">
    <property type="entry name" value="PNPLA DOMAIN-CONTAINING PROTEIN"/>
    <property type="match status" value="1"/>
</dbReference>
<accession>A0ABR1RJU4</accession>
<dbReference type="InterPro" id="IPR002641">
    <property type="entry name" value="PNPLA_dom"/>
</dbReference>
<evidence type="ECO:0000256" key="2">
    <source>
        <dbReference type="SAM" id="MobiDB-lite"/>
    </source>
</evidence>
<feature type="domain" description="PNPLA" evidence="3">
    <location>
        <begin position="328"/>
        <end position="405"/>
    </location>
</feature>
<dbReference type="Proteomes" id="UP001396898">
    <property type="component" value="Unassembled WGS sequence"/>
</dbReference>
<dbReference type="Gene3D" id="3.40.1090.10">
    <property type="entry name" value="Cytosolic phospholipase A2 catalytic domain"/>
    <property type="match status" value="1"/>
</dbReference>
<protein>
    <submittedName>
        <fullName evidence="4">Acyl transferase/acyl hydrolase/lysophospholipase</fullName>
    </submittedName>
</protein>
<evidence type="ECO:0000313" key="5">
    <source>
        <dbReference type="Proteomes" id="UP001396898"/>
    </source>
</evidence>
<gene>
    <name evidence="4" type="ORF">PG991_009140</name>
</gene>
<organism evidence="4 5">
    <name type="scientific">Apiospora marii</name>
    <dbReference type="NCBI Taxonomy" id="335849"/>
    <lineage>
        <taxon>Eukaryota</taxon>
        <taxon>Fungi</taxon>
        <taxon>Dikarya</taxon>
        <taxon>Ascomycota</taxon>
        <taxon>Pezizomycotina</taxon>
        <taxon>Sordariomycetes</taxon>
        <taxon>Xylariomycetidae</taxon>
        <taxon>Amphisphaeriales</taxon>
        <taxon>Apiosporaceae</taxon>
        <taxon>Apiospora</taxon>
    </lineage>
</organism>
<dbReference type="CDD" id="cd07199">
    <property type="entry name" value="Pat17_PNPLA8_PNPLA9_like"/>
    <property type="match status" value="1"/>
</dbReference>
<dbReference type="EMBL" id="JAQQWI010000013">
    <property type="protein sequence ID" value="KAK8013547.1"/>
    <property type="molecule type" value="Genomic_DNA"/>
</dbReference>
<feature type="compositionally biased region" description="Basic and acidic residues" evidence="2">
    <location>
        <begin position="655"/>
        <end position="664"/>
    </location>
</feature>
<reference evidence="4 5" key="1">
    <citation type="submission" date="2023-01" db="EMBL/GenBank/DDBJ databases">
        <title>Analysis of 21 Apiospora genomes using comparative genomics revels a genus with tremendous synthesis potential of carbohydrate active enzymes and secondary metabolites.</title>
        <authorList>
            <person name="Sorensen T."/>
        </authorList>
    </citation>
    <scope>NUCLEOTIDE SEQUENCE [LARGE SCALE GENOMIC DNA]</scope>
    <source>
        <strain evidence="4 5">CBS 20057</strain>
    </source>
</reference>
<keyword evidence="1" id="KW-0443">Lipid metabolism</keyword>
<dbReference type="InterPro" id="IPR016035">
    <property type="entry name" value="Acyl_Trfase/lysoPLipase"/>
</dbReference>